<dbReference type="EMBL" id="OY660878">
    <property type="protein sequence ID" value="CAJ1074010.1"/>
    <property type="molecule type" value="Genomic_DNA"/>
</dbReference>
<protein>
    <submittedName>
        <fullName evidence="2">Uncharacterized protein</fullName>
    </submittedName>
</protein>
<gene>
    <name evidence="2" type="ORF">XNOV1_A019198</name>
</gene>
<dbReference type="PROSITE" id="PS01108">
    <property type="entry name" value="RIBOSOMAL_L24"/>
    <property type="match status" value="1"/>
</dbReference>
<dbReference type="InterPro" id="IPR005825">
    <property type="entry name" value="Ribosomal_uL24_CS"/>
</dbReference>
<feature type="region of interest" description="Disordered" evidence="1">
    <location>
        <begin position="179"/>
        <end position="240"/>
    </location>
</feature>
<dbReference type="GO" id="GO:0005840">
    <property type="term" value="C:ribosome"/>
    <property type="evidence" value="ECO:0007669"/>
    <property type="project" value="InterPro"/>
</dbReference>
<name>A0AAV1GL87_XYRNO</name>
<evidence type="ECO:0000313" key="2">
    <source>
        <dbReference type="EMBL" id="CAJ1074010.1"/>
    </source>
</evidence>
<dbReference type="AlphaFoldDB" id="A0AAV1GL87"/>
<keyword evidence="3" id="KW-1185">Reference proteome</keyword>
<feature type="non-terminal residue" evidence="2">
    <location>
        <position position="384"/>
    </location>
</feature>
<accession>A0AAV1GL87</accession>
<proteinExistence type="predicted"/>
<sequence>SVENTVPDVIITLDDVPGDIVPVYISSSEDDVDENDVDDAVLVLAGGDKGMEAEVAFEQQVDIAGDDSDDSDTRTSPLSAVTWWRPPQQLPELPWLLHGHPAEPPGLHPSPFGAFAACRPEDPAASALLATSPRASCWHEEHLPAGVRRDSCVACPSLSVPGRAQCPGTHLDHRSERLTVSPQEVSPRCSPTELCRARHPPAAPDRNGRPSLLPLVSTAPPRPGSPATCPASGTGAMQSPPLFPPTTLIVGDSIARGIRFFNAITRSFPGATVADITAKLPGLLQSLPPSIHRIIVHVSTNETAHQQSELTKSDFRTLLHILQCSGKSVFISGPLPMLIRSTDRFSCLLSLSSWLRSLCSTFSTHSIHICSGTYCHFSPMMDFT</sequence>
<dbReference type="GO" id="GO:0006412">
    <property type="term" value="P:translation"/>
    <property type="evidence" value="ECO:0007669"/>
    <property type="project" value="InterPro"/>
</dbReference>
<dbReference type="GO" id="GO:0003735">
    <property type="term" value="F:structural constituent of ribosome"/>
    <property type="evidence" value="ECO:0007669"/>
    <property type="project" value="InterPro"/>
</dbReference>
<evidence type="ECO:0000256" key="1">
    <source>
        <dbReference type="SAM" id="MobiDB-lite"/>
    </source>
</evidence>
<evidence type="ECO:0000313" key="3">
    <source>
        <dbReference type="Proteomes" id="UP001178508"/>
    </source>
</evidence>
<reference evidence="2" key="1">
    <citation type="submission" date="2023-08" db="EMBL/GenBank/DDBJ databases">
        <authorList>
            <person name="Alioto T."/>
            <person name="Alioto T."/>
            <person name="Gomez Garrido J."/>
        </authorList>
    </citation>
    <scope>NUCLEOTIDE SEQUENCE</scope>
</reference>
<dbReference type="SUPFAM" id="SSF52266">
    <property type="entry name" value="SGNH hydrolase"/>
    <property type="match status" value="1"/>
</dbReference>
<organism evidence="2 3">
    <name type="scientific">Xyrichtys novacula</name>
    <name type="common">Pearly razorfish</name>
    <name type="synonym">Hemipteronotus novacula</name>
    <dbReference type="NCBI Taxonomy" id="13765"/>
    <lineage>
        <taxon>Eukaryota</taxon>
        <taxon>Metazoa</taxon>
        <taxon>Chordata</taxon>
        <taxon>Craniata</taxon>
        <taxon>Vertebrata</taxon>
        <taxon>Euteleostomi</taxon>
        <taxon>Actinopterygii</taxon>
        <taxon>Neopterygii</taxon>
        <taxon>Teleostei</taxon>
        <taxon>Neoteleostei</taxon>
        <taxon>Acanthomorphata</taxon>
        <taxon>Eupercaria</taxon>
        <taxon>Labriformes</taxon>
        <taxon>Labridae</taxon>
        <taxon>Xyrichtys</taxon>
    </lineage>
</organism>
<dbReference type="Gene3D" id="3.40.50.12690">
    <property type="match status" value="1"/>
</dbReference>
<dbReference type="Proteomes" id="UP001178508">
    <property type="component" value="Chromosome 15"/>
</dbReference>
<dbReference type="Gene3D" id="3.40.50.12700">
    <property type="match status" value="1"/>
</dbReference>